<evidence type="ECO:0000313" key="3">
    <source>
        <dbReference type="Proteomes" id="UP000218231"/>
    </source>
</evidence>
<name>A0A2A2J4L8_9BILA</name>
<feature type="region of interest" description="Disordered" evidence="1">
    <location>
        <begin position="80"/>
        <end position="143"/>
    </location>
</feature>
<proteinExistence type="predicted"/>
<dbReference type="Proteomes" id="UP000218231">
    <property type="component" value="Unassembled WGS sequence"/>
</dbReference>
<protein>
    <submittedName>
        <fullName evidence="2">Uncharacterized protein</fullName>
    </submittedName>
</protein>
<keyword evidence="3" id="KW-1185">Reference proteome</keyword>
<evidence type="ECO:0000256" key="1">
    <source>
        <dbReference type="SAM" id="MobiDB-lite"/>
    </source>
</evidence>
<dbReference type="EMBL" id="LIAE01010698">
    <property type="protein sequence ID" value="PAV56523.1"/>
    <property type="molecule type" value="Genomic_DNA"/>
</dbReference>
<comment type="caution">
    <text evidence="2">The sequence shown here is derived from an EMBL/GenBank/DDBJ whole genome shotgun (WGS) entry which is preliminary data.</text>
</comment>
<accession>A0A2A2J4L8</accession>
<feature type="compositionally biased region" description="Polar residues" evidence="1">
    <location>
        <begin position="37"/>
        <end position="63"/>
    </location>
</feature>
<feature type="region of interest" description="Disordered" evidence="1">
    <location>
        <begin position="20"/>
        <end position="63"/>
    </location>
</feature>
<sequence>MTGKRRFLRSIFRTDELDRRRARTVGPYGRDTGAAPATSTYTPNYSTQYSRPTPSTYTGNQSAVPWRSSFKPSSAYSAAPYSSHAFRSKTPVASYGNGAMRSDTPAIRPGTGRRGSTPVGSPGAVIRTADTWPPAPNSSGAEMSKDDWLRTMMNQSDEDDLVTTMCRRKDIHRHIYIYAVK</sequence>
<organism evidence="2 3">
    <name type="scientific">Diploscapter pachys</name>
    <dbReference type="NCBI Taxonomy" id="2018661"/>
    <lineage>
        <taxon>Eukaryota</taxon>
        <taxon>Metazoa</taxon>
        <taxon>Ecdysozoa</taxon>
        <taxon>Nematoda</taxon>
        <taxon>Chromadorea</taxon>
        <taxon>Rhabditida</taxon>
        <taxon>Rhabditina</taxon>
        <taxon>Rhabditomorpha</taxon>
        <taxon>Rhabditoidea</taxon>
        <taxon>Rhabditidae</taxon>
        <taxon>Diploscapter</taxon>
    </lineage>
</organism>
<dbReference type="AlphaFoldDB" id="A0A2A2J4L8"/>
<gene>
    <name evidence="2" type="ORF">WR25_14896</name>
</gene>
<evidence type="ECO:0000313" key="2">
    <source>
        <dbReference type="EMBL" id="PAV56523.1"/>
    </source>
</evidence>
<reference evidence="2 3" key="1">
    <citation type="journal article" date="2017" name="Curr. Biol.">
        <title>Genome architecture and evolution of a unichromosomal asexual nematode.</title>
        <authorList>
            <person name="Fradin H."/>
            <person name="Zegar C."/>
            <person name="Gutwein M."/>
            <person name="Lucas J."/>
            <person name="Kovtun M."/>
            <person name="Corcoran D."/>
            <person name="Baugh L.R."/>
            <person name="Kiontke K."/>
            <person name="Gunsalus K."/>
            <person name="Fitch D.H."/>
            <person name="Piano F."/>
        </authorList>
    </citation>
    <scope>NUCLEOTIDE SEQUENCE [LARGE SCALE GENOMIC DNA]</scope>
    <source>
        <strain evidence="2">PF1309</strain>
    </source>
</reference>